<evidence type="ECO:0000256" key="3">
    <source>
        <dbReference type="RuleBase" id="RU000481"/>
    </source>
</evidence>
<dbReference type="GO" id="GO:0030170">
    <property type="term" value="F:pyridoxal phosphate binding"/>
    <property type="evidence" value="ECO:0007669"/>
    <property type="project" value="InterPro"/>
</dbReference>
<feature type="domain" description="Aminotransferase class I/classII large" evidence="4">
    <location>
        <begin position="24"/>
        <end position="351"/>
    </location>
</feature>
<evidence type="ECO:0000259" key="4">
    <source>
        <dbReference type="Pfam" id="PF00155"/>
    </source>
</evidence>
<dbReference type="Proteomes" id="UP000285120">
    <property type="component" value="Unassembled WGS sequence"/>
</dbReference>
<dbReference type="RefSeq" id="WP_120193288.1">
    <property type="nucleotide sequence ID" value="NZ_RAPK01000009.1"/>
</dbReference>
<dbReference type="Gene3D" id="3.90.1150.10">
    <property type="entry name" value="Aspartate Aminotransferase, domain 1"/>
    <property type="match status" value="1"/>
</dbReference>
<comment type="similarity">
    <text evidence="3">Belongs to the class-I pyridoxal-phosphate-dependent aminotransferase family.</text>
</comment>
<dbReference type="InterPro" id="IPR004838">
    <property type="entry name" value="NHTrfase_class1_PyrdxlP-BS"/>
</dbReference>
<dbReference type="InterPro" id="IPR015424">
    <property type="entry name" value="PyrdxlP-dep_Trfase"/>
</dbReference>
<dbReference type="InterPro" id="IPR015422">
    <property type="entry name" value="PyrdxlP-dep_Trfase_small"/>
</dbReference>
<sequence>MDWPEHGAMPDAFMKKINQPVPENMTDFSVNTNPLGAPAALLAELPGWAADVEHYPDYRYKELIKDLAAWNNVEESCIHPGNGASELIYITASLFSEKKALIIEPAFSEYRKALEAYRCEVQSFLTTEEDSWEVDLSAFYQALDEVESVWICNPNNPTGTAQSRQTMTAMINACEKRGIYVIIDEAFFDFQADPVTYGTEAARLNGHVIVIRSLTKMYAIPGIRAGYALAPPSFIEKMQERTPSWNIGSTAEKAMRFAASLEPFRQKTAQFIQTERSRLLPLLKEAGFTVSPSNVNYYLIRRSDEGPMLPVLKKAAEYGFMLRHTYSFQGLEGNYIRIAVKQKTDNDRLVHMLREVMPLC</sequence>
<dbReference type="Gene3D" id="3.40.640.10">
    <property type="entry name" value="Type I PLP-dependent aspartate aminotransferase-like (Major domain)"/>
    <property type="match status" value="1"/>
</dbReference>
<dbReference type="SUPFAM" id="SSF53383">
    <property type="entry name" value="PLP-dependent transferases"/>
    <property type="match status" value="1"/>
</dbReference>
<comment type="caution">
    <text evidence="5">The sequence shown here is derived from an EMBL/GenBank/DDBJ whole genome shotgun (WGS) entry which is preliminary data.</text>
</comment>
<dbReference type="Pfam" id="PF00155">
    <property type="entry name" value="Aminotran_1_2"/>
    <property type="match status" value="1"/>
</dbReference>
<keyword evidence="3" id="KW-0808">Transferase</keyword>
<dbReference type="InterPro" id="IPR004839">
    <property type="entry name" value="Aminotransferase_I/II_large"/>
</dbReference>
<proteinExistence type="inferred from homology"/>
<dbReference type="CDD" id="cd00609">
    <property type="entry name" value="AAT_like"/>
    <property type="match status" value="1"/>
</dbReference>
<organism evidence="5 6">
    <name type="scientific">Sinobaca qinghaiensis</name>
    <dbReference type="NCBI Taxonomy" id="342944"/>
    <lineage>
        <taxon>Bacteria</taxon>
        <taxon>Bacillati</taxon>
        <taxon>Bacillota</taxon>
        <taxon>Bacilli</taxon>
        <taxon>Bacillales</taxon>
        <taxon>Sporolactobacillaceae</taxon>
        <taxon>Sinobaca</taxon>
    </lineage>
</organism>
<keyword evidence="2" id="KW-0663">Pyridoxal phosphate</keyword>
<dbReference type="OrthoDB" id="9813612at2"/>
<evidence type="ECO:0000256" key="1">
    <source>
        <dbReference type="ARBA" id="ARBA00001933"/>
    </source>
</evidence>
<dbReference type="AlphaFoldDB" id="A0A419V2Y9"/>
<dbReference type="PANTHER" id="PTHR42885:SF1">
    <property type="entry name" value="THREONINE-PHOSPHATE DECARBOXYLASE"/>
    <property type="match status" value="1"/>
</dbReference>
<gene>
    <name evidence="5" type="ORF">ATL39_2089</name>
</gene>
<keyword evidence="6" id="KW-1185">Reference proteome</keyword>
<dbReference type="EMBL" id="RAPK01000009">
    <property type="protein sequence ID" value="RKD72893.1"/>
    <property type="molecule type" value="Genomic_DNA"/>
</dbReference>
<dbReference type="GO" id="GO:0008483">
    <property type="term" value="F:transaminase activity"/>
    <property type="evidence" value="ECO:0007669"/>
    <property type="project" value="UniProtKB-KW"/>
</dbReference>
<dbReference type="PANTHER" id="PTHR42885">
    <property type="entry name" value="HISTIDINOL-PHOSPHATE AMINOTRANSFERASE-RELATED"/>
    <property type="match status" value="1"/>
</dbReference>
<evidence type="ECO:0000313" key="5">
    <source>
        <dbReference type="EMBL" id="RKD72893.1"/>
    </source>
</evidence>
<dbReference type="PROSITE" id="PS00105">
    <property type="entry name" value="AA_TRANSFER_CLASS_1"/>
    <property type="match status" value="1"/>
</dbReference>
<evidence type="ECO:0000256" key="2">
    <source>
        <dbReference type="ARBA" id="ARBA00022898"/>
    </source>
</evidence>
<protein>
    <recommendedName>
        <fullName evidence="3">Aminotransferase</fullName>
        <ecNumber evidence="3">2.6.1.-</ecNumber>
    </recommendedName>
</protein>
<name>A0A419V2Y9_9BACL</name>
<evidence type="ECO:0000313" key="6">
    <source>
        <dbReference type="Proteomes" id="UP000285120"/>
    </source>
</evidence>
<dbReference type="EC" id="2.6.1.-" evidence="3"/>
<accession>A0A419V2Y9</accession>
<reference evidence="5 6" key="1">
    <citation type="submission" date="2018-09" db="EMBL/GenBank/DDBJ databases">
        <title>Genomic Encyclopedia of Archaeal and Bacterial Type Strains, Phase II (KMG-II): from individual species to whole genera.</title>
        <authorList>
            <person name="Goeker M."/>
        </authorList>
    </citation>
    <scope>NUCLEOTIDE SEQUENCE [LARGE SCALE GENOMIC DNA]</scope>
    <source>
        <strain evidence="5 6">DSM 17008</strain>
    </source>
</reference>
<keyword evidence="3" id="KW-0032">Aminotransferase</keyword>
<comment type="cofactor">
    <cofactor evidence="1 3">
        <name>pyridoxal 5'-phosphate</name>
        <dbReference type="ChEBI" id="CHEBI:597326"/>
    </cofactor>
</comment>
<dbReference type="InterPro" id="IPR015421">
    <property type="entry name" value="PyrdxlP-dep_Trfase_major"/>
</dbReference>